<dbReference type="FunFam" id="1.10.10.10:FF:000045">
    <property type="entry name" value="ROK family transcriptional regulator"/>
    <property type="match status" value="1"/>
</dbReference>
<proteinExistence type="inferred from homology"/>
<accession>A0A0B1R1X3</accession>
<keyword evidence="3" id="KW-0238">DNA-binding</keyword>
<gene>
    <name evidence="6" type="ORF">QU24_23355</name>
</gene>
<dbReference type="PANTHER" id="PTHR18964">
    <property type="entry name" value="ROK (REPRESSOR, ORF, KINASE) FAMILY"/>
    <property type="match status" value="1"/>
</dbReference>
<dbReference type="InterPro" id="IPR043129">
    <property type="entry name" value="ATPase_NBD"/>
</dbReference>
<dbReference type="GO" id="GO:0006351">
    <property type="term" value="P:DNA-templated transcription"/>
    <property type="evidence" value="ECO:0007669"/>
    <property type="project" value="TreeGrafter"/>
</dbReference>
<dbReference type="Gene3D" id="1.10.10.10">
    <property type="entry name" value="Winged helix-like DNA-binding domain superfamily/Winged helix DNA-binding domain"/>
    <property type="match status" value="1"/>
</dbReference>
<dbReference type="GO" id="GO:0006355">
    <property type="term" value="P:regulation of DNA-templated transcription"/>
    <property type="evidence" value="ECO:0007669"/>
    <property type="project" value="UniProtKB-ARBA"/>
</dbReference>
<dbReference type="InterPro" id="IPR000600">
    <property type="entry name" value="ROK"/>
</dbReference>
<evidence type="ECO:0000256" key="1">
    <source>
        <dbReference type="ARBA" id="ARBA00006479"/>
    </source>
</evidence>
<evidence type="ECO:0000313" key="7">
    <source>
        <dbReference type="Proteomes" id="UP000030853"/>
    </source>
</evidence>
<comment type="caution">
    <text evidence="6">The sequence shown here is derived from an EMBL/GenBank/DDBJ whole genome shotgun (WGS) entry which is preliminary data.</text>
</comment>
<dbReference type="SUPFAM" id="SSF46785">
    <property type="entry name" value="Winged helix' DNA-binding domain"/>
    <property type="match status" value="1"/>
</dbReference>
<dbReference type="Gene3D" id="3.30.420.40">
    <property type="match status" value="2"/>
</dbReference>
<dbReference type="InterPro" id="IPR036388">
    <property type="entry name" value="WH-like_DNA-bd_sf"/>
</dbReference>
<comment type="similarity">
    <text evidence="1">Belongs to the ROK (NagC/XylR) family.</text>
</comment>
<keyword evidence="5" id="KW-0119">Carbohydrate metabolism</keyword>
<dbReference type="SUPFAM" id="SSF53067">
    <property type="entry name" value="Actin-like ATPase domain"/>
    <property type="match status" value="1"/>
</dbReference>
<dbReference type="CDD" id="cd24074">
    <property type="entry name" value="ASKHA_ATPase_ROK_Mlc"/>
    <property type="match status" value="1"/>
</dbReference>
<dbReference type="Pfam" id="PF00480">
    <property type="entry name" value="ROK"/>
    <property type="match status" value="1"/>
</dbReference>
<dbReference type="Proteomes" id="UP000030853">
    <property type="component" value="Unassembled WGS sequence"/>
</dbReference>
<dbReference type="PANTHER" id="PTHR18964:SF149">
    <property type="entry name" value="BIFUNCTIONAL UDP-N-ACETYLGLUCOSAMINE 2-EPIMERASE_N-ACETYLMANNOSAMINE KINASE"/>
    <property type="match status" value="1"/>
</dbReference>
<name>A0A0B1R1X3_9GAMM</name>
<dbReference type="RefSeq" id="WP_039336129.1">
    <property type="nucleotide sequence ID" value="NZ_JTJJ01000117.1"/>
</dbReference>
<dbReference type="EMBL" id="JTJJ01000117">
    <property type="protein sequence ID" value="KHJ65651.1"/>
    <property type="molecule type" value="Genomic_DNA"/>
</dbReference>
<evidence type="ECO:0000256" key="2">
    <source>
        <dbReference type="ARBA" id="ARBA00023015"/>
    </source>
</evidence>
<dbReference type="AlphaFoldDB" id="A0A0B1R1X3"/>
<evidence type="ECO:0000256" key="5">
    <source>
        <dbReference type="ARBA" id="ARBA00023277"/>
    </source>
</evidence>
<protein>
    <submittedName>
        <fullName evidence="6">Transcriptional regulator</fullName>
    </submittedName>
</protein>
<dbReference type="InterPro" id="IPR036390">
    <property type="entry name" value="WH_DNA-bd_sf"/>
</dbReference>
<evidence type="ECO:0000256" key="4">
    <source>
        <dbReference type="ARBA" id="ARBA00023163"/>
    </source>
</evidence>
<reference evidence="6 7" key="1">
    <citation type="submission" date="2014-11" db="EMBL/GenBank/DDBJ databases">
        <title>Genome sequencing of Pantoea rodasii ND03.</title>
        <authorList>
            <person name="Muhamad Yunos N.Y."/>
            <person name="Chan K.-G."/>
        </authorList>
    </citation>
    <scope>NUCLEOTIDE SEQUENCE [LARGE SCALE GENOMIC DNA]</scope>
    <source>
        <strain evidence="6 7">ND03</strain>
    </source>
</reference>
<evidence type="ECO:0000313" key="6">
    <source>
        <dbReference type="EMBL" id="KHJ65651.1"/>
    </source>
</evidence>
<organism evidence="6 7">
    <name type="scientific">Pantoea rodasii</name>
    <dbReference type="NCBI Taxonomy" id="1076549"/>
    <lineage>
        <taxon>Bacteria</taxon>
        <taxon>Pseudomonadati</taxon>
        <taxon>Pseudomonadota</taxon>
        <taxon>Gammaproteobacteria</taxon>
        <taxon>Enterobacterales</taxon>
        <taxon>Erwiniaceae</taxon>
        <taxon>Pantoea</taxon>
    </lineage>
</organism>
<keyword evidence="4" id="KW-0804">Transcription</keyword>
<dbReference type="GO" id="GO:0003677">
    <property type="term" value="F:DNA binding"/>
    <property type="evidence" value="ECO:0007669"/>
    <property type="project" value="UniProtKB-KW"/>
</dbReference>
<evidence type="ECO:0000256" key="3">
    <source>
        <dbReference type="ARBA" id="ARBA00023125"/>
    </source>
</evidence>
<sequence>MNLDSQPGHIDQIKQTNAGVVYRLIDHYGPISRIELSKRAQLAPASITKIVREMLDAHLVQETEFQEPGSRGRPAIGLILDTFAWHYLAVRIQPGHITLTLRDLSSRALQEDRLPLPNQAGQPLLQTLQNQVNDFFVRHQHKLERLTAIAITLPGLINAATGVVHRMPGYDVQEMPLGETLATLTGLPVFVQHDISAWTLAEALFGASRGAQDVIQIVIDETVGAGVISGGQLLHKRGKALVEIGHTQIDPYGQQCYCGNHGCLETVASTGSLLQLAAQRMATQPDTVLHNTPLTISSLCEAAQQGDRLARDVIAGVGHHIGRMLAMMVNIFNPQQILIGSPLNQAADVLFPAVSSTIRQQALPAYSRDIQLAPTSFTDPGTHGAAALIKDSLYSGHLLVKLLQG</sequence>
<keyword evidence="2" id="KW-0805">Transcription regulation</keyword>